<reference evidence="5 6" key="1">
    <citation type="submission" date="2021-01" db="EMBL/GenBank/DDBJ databases">
        <title>Draft genome sequence of Micromonospora sp. strain STR1_7.</title>
        <authorList>
            <person name="Karlyshev A."/>
            <person name="Jawad R."/>
        </authorList>
    </citation>
    <scope>NUCLEOTIDE SEQUENCE [LARGE SCALE GENOMIC DNA]</scope>
    <source>
        <strain evidence="5 6">STR1-7</strain>
    </source>
</reference>
<sequence>MANEYVENGIPFLRSQNIKRGHLDLSSVKYIHEDFHQRLVKSQLQPGDLAIVRTGEPGATALIPDDLGPANCSDIVIARPGPDTVGRYLCYAINATAQQFIDAHTVGAVQQHFNVASAKRLTLAVPPIAVQEAIAGLLGALDDKIAVNDSIASTADALRSSLLQDAQEQRLDDFVAQPLSQVAEFINGRAFTKDATGNGRMVVRIAEINSGPGPSTVYNDIAVDEKHLAQPGDILFSWSGSLAVTRWFRPEAIINQHIFKVIPRGDNPKWLTFEAVKSKLADYRAIAADKATTMGHIQRRHLDEEVVVPIPEAIARLDRQAGSLWQRALIAEQESLTLAALRDSLLPELMSGRLRVRDAEKVVEEAV</sequence>
<dbReference type="Proteomes" id="UP000601027">
    <property type="component" value="Unassembled WGS sequence"/>
</dbReference>
<evidence type="ECO:0000259" key="4">
    <source>
        <dbReference type="Pfam" id="PF01420"/>
    </source>
</evidence>
<dbReference type="PANTHER" id="PTHR30408">
    <property type="entry name" value="TYPE-1 RESTRICTION ENZYME ECOKI SPECIFICITY PROTEIN"/>
    <property type="match status" value="1"/>
</dbReference>
<keyword evidence="5" id="KW-0540">Nuclease</keyword>
<dbReference type="EMBL" id="JAEVHM010000010">
    <property type="protein sequence ID" value="MBM0231168.1"/>
    <property type="molecule type" value="Genomic_DNA"/>
</dbReference>
<dbReference type="InterPro" id="IPR044946">
    <property type="entry name" value="Restrct_endonuc_typeI_TRD_sf"/>
</dbReference>
<dbReference type="GO" id="GO:0004519">
    <property type="term" value="F:endonuclease activity"/>
    <property type="evidence" value="ECO:0007669"/>
    <property type="project" value="UniProtKB-KW"/>
</dbReference>
<dbReference type="InterPro" id="IPR052021">
    <property type="entry name" value="Type-I_RS_S_subunit"/>
</dbReference>
<keyword evidence="5" id="KW-0255">Endonuclease</keyword>
<proteinExistence type="inferred from homology"/>
<evidence type="ECO:0000256" key="3">
    <source>
        <dbReference type="ARBA" id="ARBA00023125"/>
    </source>
</evidence>
<dbReference type="SUPFAM" id="SSF116734">
    <property type="entry name" value="DNA methylase specificity domain"/>
    <property type="match status" value="2"/>
</dbReference>
<comment type="caution">
    <text evidence="5">The sequence shown here is derived from an EMBL/GenBank/DDBJ whole genome shotgun (WGS) entry which is preliminary data.</text>
</comment>
<keyword evidence="6" id="KW-1185">Reference proteome</keyword>
<keyword evidence="2" id="KW-0680">Restriction system</keyword>
<keyword evidence="3" id="KW-0238">DNA-binding</keyword>
<keyword evidence="5" id="KW-0378">Hydrolase</keyword>
<dbReference type="Gene3D" id="3.90.220.20">
    <property type="entry name" value="DNA methylase specificity domains"/>
    <property type="match status" value="2"/>
</dbReference>
<gene>
    <name evidence="5" type="ORF">JNW91_04305</name>
</gene>
<dbReference type="Pfam" id="PF01420">
    <property type="entry name" value="Methylase_S"/>
    <property type="match status" value="1"/>
</dbReference>
<organism evidence="5 6">
    <name type="scientific">Micromonospora parastrephiae</name>
    <dbReference type="NCBI Taxonomy" id="2806101"/>
    <lineage>
        <taxon>Bacteria</taxon>
        <taxon>Bacillati</taxon>
        <taxon>Actinomycetota</taxon>
        <taxon>Actinomycetes</taxon>
        <taxon>Micromonosporales</taxon>
        <taxon>Micromonosporaceae</taxon>
        <taxon>Micromonospora</taxon>
    </lineage>
</organism>
<name>A0ABS1XPI5_9ACTN</name>
<evidence type="ECO:0000256" key="1">
    <source>
        <dbReference type="ARBA" id="ARBA00010923"/>
    </source>
</evidence>
<dbReference type="PANTHER" id="PTHR30408:SF12">
    <property type="entry name" value="TYPE I RESTRICTION ENZYME MJAVIII SPECIFICITY SUBUNIT"/>
    <property type="match status" value="1"/>
</dbReference>
<evidence type="ECO:0000313" key="5">
    <source>
        <dbReference type="EMBL" id="MBM0231168.1"/>
    </source>
</evidence>
<evidence type="ECO:0000313" key="6">
    <source>
        <dbReference type="Proteomes" id="UP000601027"/>
    </source>
</evidence>
<dbReference type="RefSeq" id="WP_203173643.1">
    <property type="nucleotide sequence ID" value="NZ_JAEVHM010000010.1"/>
</dbReference>
<dbReference type="InterPro" id="IPR000055">
    <property type="entry name" value="Restrct_endonuc_typeI_TRD"/>
</dbReference>
<protein>
    <submittedName>
        <fullName evidence="5">Restriction endonuclease subunit S</fullName>
    </submittedName>
</protein>
<feature type="domain" description="Type I restriction modification DNA specificity" evidence="4">
    <location>
        <begin position="178"/>
        <end position="311"/>
    </location>
</feature>
<accession>A0ABS1XPI5</accession>
<comment type="similarity">
    <text evidence="1">Belongs to the type-I restriction system S methylase family.</text>
</comment>
<evidence type="ECO:0000256" key="2">
    <source>
        <dbReference type="ARBA" id="ARBA00022747"/>
    </source>
</evidence>